<evidence type="ECO:0000259" key="3">
    <source>
        <dbReference type="Pfam" id="PF13354"/>
    </source>
</evidence>
<reference evidence="5" key="1">
    <citation type="submission" date="2016-01" db="EMBL/GenBank/DDBJ databases">
        <authorList>
            <person name="Mitreva M."/>
            <person name="Pepin K.H."/>
            <person name="Mihindukulasuriya K.A."/>
            <person name="Fulton R."/>
            <person name="Fronick C."/>
            <person name="O'Laughlin M."/>
            <person name="Miner T."/>
            <person name="Herter B."/>
            <person name="Rosa B.A."/>
            <person name="Cordes M."/>
            <person name="Tomlinson C."/>
            <person name="Wollam A."/>
            <person name="Palsikar V.B."/>
            <person name="Mardis E.R."/>
            <person name="Wilson R.K."/>
        </authorList>
    </citation>
    <scope>NUCLEOTIDE SEQUENCE [LARGE SCALE GENOMIC DNA]</scope>
    <source>
        <strain evidence="5">DNF01167</strain>
    </source>
</reference>
<dbReference type="PANTHER" id="PTHR35333:SF3">
    <property type="entry name" value="BETA-LACTAMASE-TYPE TRANSPEPTIDASE FOLD CONTAINING PROTEIN"/>
    <property type="match status" value="1"/>
</dbReference>
<dbReference type="SUPFAM" id="SSF56601">
    <property type="entry name" value="beta-lactamase/transpeptidase-like"/>
    <property type="match status" value="1"/>
</dbReference>
<keyword evidence="2" id="KW-0812">Transmembrane</keyword>
<feature type="domain" description="Beta-lactamase class A catalytic" evidence="3">
    <location>
        <begin position="93"/>
        <end position="291"/>
    </location>
</feature>
<feature type="coiled-coil region" evidence="1">
    <location>
        <begin position="36"/>
        <end position="85"/>
    </location>
</feature>
<dbReference type="EMBL" id="LSDC01000081">
    <property type="protein sequence ID" value="KXB59055.1"/>
    <property type="molecule type" value="Genomic_DNA"/>
</dbReference>
<dbReference type="GO" id="GO:0046677">
    <property type="term" value="P:response to antibiotic"/>
    <property type="evidence" value="ECO:0007669"/>
    <property type="project" value="InterPro"/>
</dbReference>
<comment type="caution">
    <text evidence="4">The sequence shown here is derived from an EMBL/GenBank/DDBJ whole genome shotgun (WGS) entry which is preliminary data.</text>
</comment>
<evidence type="ECO:0000256" key="2">
    <source>
        <dbReference type="SAM" id="Phobius"/>
    </source>
</evidence>
<keyword evidence="2" id="KW-1133">Transmembrane helix</keyword>
<keyword evidence="2" id="KW-0472">Membrane</keyword>
<dbReference type="PATRIC" id="fig|1379.3.peg.1260"/>
<dbReference type="Gene3D" id="3.40.710.10">
    <property type="entry name" value="DD-peptidase/beta-lactamase superfamily"/>
    <property type="match status" value="1"/>
</dbReference>
<keyword evidence="1" id="KW-0175">Coiled coil</keyword>
<dbReference type="GO" id="GO:0030655">
    <property type="term" value="P:beta-lactam antibiotic catabolic process"/>
    <property type="evidence" value="ECO:0007669"/>
    <property type="project" value="InterPro"/>
</dbReference>
<dbReference type="InterPro" id="IPR000871">
    <property type="entry name" value="Beta-lactam_class-A"/>
</dbReference>
<dbReference type="STRING" id="1379.HMPREF3186_01280"/>
<sequence>MSKVVKRAWKRFLKFIIESTAVVLVIYGVFSAGAHIKAKKDAIKQQELAQQEAQKEENKQEEPVIENKKLSEIELNEAMENLIEQYKGNNEIGIVYKNFATGYRYAQEDNHYFTAASTVKVIYAMKIYDRIRNGEISKNADIAYNEKFLEEGNGQITNSPKKDSYKLEYVIQNMIQYSDNTATNMLVGNSATAADLVVKYVASLGARLPQEEAQNNKITPAMMELVWTKLYKERDKYPELIKYLEDSEDGEWIKDGIPNKKIASKYGAIDTNYHDTAIVFGDKDYMLLIYTNNLSKSRQSIKNIAKKIDEITNNNM</sequence>
<name>A0A133ZUE4_9BACL</name>
<dbReference type="Proteomes" id="UP000070355">
    <property type="component" value="Unassembled WGS sequence"/>
</dbReference>
<dbReference type="GO" id="GO:0008800">
    <property type="term" value="F:beta-lactamase activity"/>
    <property type="evidence" value="ECO:0007669"/>
    <property type="project" value="InterPro"/>
</dbReference>
<feature type="transmembrane region" description="Helical" evidence="2">
    <location>
        <begin position="12"/>
        <end position="30"/>
    </location>
</feature>
<dbReference type="Pfam" id="PF13354">
    <property type="entry name" value="Beta-lactamase2"/>
    <property type="match status" value="1"/>
</dbReference>
<evidence type="ECO:0000256" key="1">
    <source>
        <dbReference type="SAM" id="Coils"/>
    </source>
</evidence>
<dbReference type="PANTHER" id="PTHR35333">
    <property type="entry name" value="BETA-LACTAMASE"/>
    <property type="match status" value="1"/>
</dbReference>
<gene>
    <name evidence="4" type="ORF">HMPREF3186_01280</name>
</gene>
<proteinExistence type="predicted"/>
<organism evidence="4 5">
    <name type="scientific">Gemella haemolysans</name>
    <dbReference type="NCBI Taxonomy" id="1379"/>
    <lineage>
        <taxon>Bacteria</taxon>
        <taxon>Bacillati</taxon>
        <taxon>Bacillota</taxon>
        <taxon>Bacilli</taxon>
        <taxon>Bacillales</taxon>
        <taxon>Gemellaceae</taxon>
        <taxon>Gemella</taxon>
    </lineage>
</organism>
<dbReference type="AlphaFoldDB" id="A0A133ZUE4"/>
<protein>
    <recommendedName>
        <fullName evidence="3">Beta-lactamase class A catalytic domain-containing protein</fullName>
    </recommendedName>
</protein>
<evidence type="ECO:0000313" key="4">
    <source>
        <dbReference type="EMBL" id="KXB59055.1"/>
    </source>
</evidence>
<accession>A0A133ZUE4</accession>
<dbReference type="InterPro" id="IPR045155">
    <property type="entry name" value="Beta-lactam_cat"/>
</dbReference>
<evidence type="ECO:0000313" key="5">
    <source>
        <dbReference type="Proteomes" id="UP000070355"/>
    </source>
</evidence>
<dbReference type="InterPro" id="IPR012338">
    <property type="entry name" value="Beta-lactam/transpept-like"/>
</dbReference>